<dbReference type="AlphaFoldDB" id="A0A7M4D3L9"/>
<proteinExistence type="predicted"/>
<dbReference type="InterPro" id="IPR038396">
    <property type="entry name" value="SpoIIAA-like_sf"/>
</dbReference>
<evidence type="ECO:0000313" key="3">
    <source>
        <dbReference type="Proteomes" id="UP000285951"/>
    </source>
</evidence>
<reference evidence="1 4" key="2">
    <citation type="submission" date="2019-12" db="EMBL/GenBank/DDBJ databases">
        <title>Draft genome sequence of Labilibaculum sp. strain 44 isolated from deep waters of Black Sea.</title>
        <authorList>
            <person name="Yadav S."/>
            <person name="Villanueva L."/>
        </authorList>
    </citation>
    <scope>NUCLEOTIDE SEQUENCE [LARGE SCALE GENOMIC DNA]</scope>
    <source>
        <strain evidence="1 4">44</strain>
    </source>
</reference>
<dbReference type="Proteomes" id="UP000462449">
    <property type="component" value="Unassembled WGS sequence"/>
</dbReference>
<dbReference type="RefSeq" id="WP_156195063.1">
    <property type="nucleotide sequence ID" value="NZ_QTZN02000009.1"/>
</dbReference>
<dbReference type="Gene3D" id="3.40.50.10600">
    <property type="entry name" value="SpoIIaa-like domains"/>
    <property type="match status" value="1"/>
</dbReference>
<organism evidence="1 4">
    <name type="scientific">Labilibaculum euxinus</name>
    <dbReference type="NCBI Taxonomy" id="2686357"/>
    <lineage>
        <taxon>Bacteria</taxon>
        <taxon>Pseudomonadati</taxon>
        <taxon>Bacteroidota</taxon>
        <taxon>Bacteroidia</taxon>
        <taxon>Marinilabiliales</taxon>
        <taxon>Marinifilaceae</taxon>
        <taxon>Labilibaculum</taxon>
    </lineage>
</organism>
<evidence type="ECO:0000313" key="2">
    <source>
        <dbReference type="EMBL" id="MVB06453.1"/>
    </source>
</evidence>
<name>A0A7M4D3L9_9BACT</name>
<dbReference type="OrthoDB" id="1119254at2"/>
<evidence type="ECO:0000313" key="1">
    <source>
        <dbReference type="EMBL" id="MUP37248.1"/>
    </source>
</evidence>
<gene>
    <name evidence="2" type="ORF">DWB62_005425</name>
    <name evidence="1" type="ORF">GNY23_05425</name>
</gene>
<evidence type="ECO:0000313" key="4">
    <source>
        <dbReference type="Proteomes" id="UP000462449"/>
    </source>
</evidence>
<sequence>MGNSYYNYVEEHKLLVECFCGETKIEDVFELKSEIESCLDQVPKFSVLVDIQENTDKPFHKMNDAFIEFYSKSKLTLKIDRIAVVTHTPSQVVNTILFIDGLKEVFDIPIRVFSSIESSVNWLHSDVSIDKIKSMLEDFKNTIVLKIE</sequence>
<comment type="caution">
    <text evidence="1">The sequence shown here is derived from an EMBL/GenBank/DDBJ whole genome shotgun (WGS) entry which is preliminary data.</text>
</comment>
<dbReference type="InterPro" id="IPR036513">
    <property type="entry name" value="STAS_dom_sf"/>
</dbReference>
<accession>A0A7M4D3L9</accession>
<dbReference type="EMBL" id="WOTW01000009">
    <property type="protein sequence ID" value="MUP37248.1"/>
    <property type="molecule type" value="Genomic_DNA"/>
</dbReference>
<dbReference type="EMBL" id="QTZN02000009">
    <property type="protein sequence ID" value="MVB06453.1"/>
    <property type="molecule type" value="Genomic_DNA"/>
</dbReference>
<reference evidence="2 3" key="1">
    <citation type="submission" date="2019-11" db="EMBL/GenBank/DDBJ databases">
        <title>Draft genome sequence of Labilibaculum sp. strain SYP isolated from Black Sea.</title>
        <authorList>
            <person name="Yadav S."/>
            <person name="Villanueva L."/>
        </authorList>
    </citation>
    <scope>NUCLEOTIDE SEQUENCE [LARGE SCALE GENOMIC DNA]</scope>
    <source>
        <strain evidence="2 3">44</strain>
    </source>
</reference>
<evidence type="ECO:0008006" key="5">
    <source>
        <dbReference type="Google" id="ProtNLM"/>
    </source>
</evidence>
<dbReference type="SUPFAM" id="SSF52091">
    <property type="entry name" value="SpoIIaa-like"/>
    <property type="match status" value="1"/>
</dbReference>
<keyword evidence="3" id="KW-1185">Reference proteome</keyword>
<dbReference type="Proteomes" id="UP000285951">
    <property type="component" value="Unassembled WGS sequence"/>
</dbReference>
<protein>
    <recommendedName>
        <fullName evidence="5">STAS/SEC14 domain-containing protein</fullName>
    </recommendedName>
</protein>